<accession>A0ABW3DWQ8</accession>
<feature type="region of interest" description="Disordered" evidence="1">
    <location>
        <begin position="113"/>
        <end position="143"/>
    </location>
</feature>
<proteinExistence type="predicted"/>
<feature type="compositionally biased region" description="Basic and acidic residues" evidence="1">
    <location>
        <begin position="134"/>
        <end position="143"/>
    </location>
</feature>
<evidence type="ECO:0000313" key="4">
    <source>
        <dbReference type="Proteomes" id="UP001597024"/>
    </source>
</evidence>
<evidence type="ECO:0008006" key="5">
    <source>
        <dbReference type="Google" id="ProtNLM"/>
    </source>
</evidence>
<evidence type="ECO:0000256" key="1">
    <source>
        <dbReference type="SAM" id="MobiDB-lite"/>
    </source>
</evidence>
<sequence>MKQAFRSTAAQVLGWIWMAFAAFNAVDLIVRYSGPSSMVAAAVLAVLTTVVFVTCLRPVTKFVEDGVLVRNPLRNFFVPWRLVDDVSVSHSITIISGDRRVRCWTPQATGRERVSAMRRAAPSRKGGRFGTEPVRSKAEQVAA</sequence>
<keyword evidence="2" id="KW-1133">Transmembrane helix</keyword>
<reference evidence="4" key="1">
    <citation type="journal article" date="2019" name="Int. J. Syst. Evol. Microbiol.">
        <title>The Global Catalogue of Microorganisms (GCM) 10K type strain sequencing project: providing services to taxonomists for standard genome sequencing and annotation.</title>
        <authorList>
            <consortium name="The Broad Institute Genomics Platform"/>
            <consortium name="The Broad Institute Genome Sequencing Center for Infectious Disease"/>
            <person name="Wu L."/>
            <person name="Ma J."/>
        </authorList>
    </citation>
    <scope>NUCLEOTIDE SEQUENCE [LARGE SCALE GENOMIC DNA]</scope>
    <source>
        <strain evidence="4">CCUG 62974</strain>
    </source>
</reference>
<organism evidence="3 4">
    <name type="scientific">Streptosporangium algeriense</name>
    <dbReference type="NCBI Taxonomy" id="1682748"/>
    <lineage>
        <taxon>Bacteria</taxon>
        <taxon>Bacillati</taxon>
        <taxon>Actinomycetota</taxon>
        <taxon>Actinomycetes</taxon>
        <taxon>Streptosporangiales</taxon>
        <taxon>Streptosporangiaceae</taxon>
        <taxon>Streptosporangium</taxon>
    </lineage>
</organism>
<feature type="transmembrane region" description="Helical" evidence="2">
    <location>
        <begin position="12"/>
        <end position="32"/>
    </location>
</feature>
<evidence type="ECO:0000313" key="3">
    <source>
        <dbReference type="EMBL" id="MFD0888229.1"/>
    </source>
</evidence>
<feature type="transmembrane region" description="Helical" evidence="2">
    <location>
        <begin position="38"/>
        <end position="56"/>
    </location>
</feature>
<evidence type="ECO:0000256" key="2">
    <source>
        <dbReference type="SAM" id="Phobius"/>
    </source>
</evidence>
<keyword evidence="2" id="KW-0812">Transmembrane</keyword>
<feature type="non-terminal residue" evidence="3">
    <location>
        <position position="143"/>
    </location>
</feature>
<keyword evidence="2" id="KW-0472">Membrane</keyword>
<dbReference type="Proteomes" id="UP001597024">
    <property type="component" value="Unassembled WGS sequence"/>
</dbReference>
<protein>
    <recommendedName>
        <fullName evidence="5">PH domain-containing protein</fullName>
    </recommendedName>
</protein>
<gene>
    <name evidence="3" type="ORF">ACFQ08_27130</name>
</gene>
<dbReference type="EMBL" id="JBHTHX010001239">
    <property type="protein sequence ID" value="MFD0888229.1"/>
    <property type="molecule type" value="Genomic_DNA"/>
</dbReference>
<keyword evidence="4" id="KW-1185">Reference proteome</keyword>
<name>A0ABW3DWQ8_9ACTN</name>
<comment type="caution">
    <text evidence="3">The sequence shown here is derived from an EMBL/GenBank/DDBJ whole genome shotgun (WGS) entry which is preliminary data.</text>
</comment>